<gene>
    <name evidence="2" type="ORF">E4L95_01775</name>
</gene>
<dbReference type="Proteomes" id="UP000297972">
    <property type="component" value="Unassembled WGS sequence"/>
</dbReference>
<evidence type="ECO:0000256" key="1">
    <source>
        <dbReference type="ARBA" id="ARBA00010552"/>
    </source>
</evidence>
<dbReference type="RefSeq" id="WP_135816116.1">
    <property type="nucleotide sequence ID" value="NZ_SRPG01000008.1"/>
</dbReference>
<dbReference type="EMBL" id="SRPG01000008">
    <property type="protein sequence ID" value="TGN68331.1"/>
    <property type="molecule type" value="Genomic_DNA"/>
</dbReference>
<dbReference type="Pfam" id="PF01042">
    <property type="entry name" value="Ribonuc_L-PSP"/>
    <property type="match status" value="1"/>
</dbReference>
<dbReference type="SUPFAM" id="SSF55298">
    <property type="entry name" value="YjgF-like"/>
    <property type="match status" value="1"/>
</dbReference>
<dbReference type="PANTHER" id="PTHR47328">
    <property type="match status" value="1"/>
</dbReference>
<protein>
    <submittedName>
        <fullName evidence="2">RidA family protein</fullName>
    </submittedName>
</protein>
<dbReference type="CDD" id="cd06150">
    <property type="entry name" value="YjgF_YER057c_UK114_like_2"/>
    <property type="match status" value="1"/>
</dbReference>
<evidence type="ECO:0000313" key="3">
    <source>
        <dbReference type="Proteomes" id="UP000297972"/>
    </source>
</evidence>
<comment type="similarity">
    <text evidence="1">Belongs to the RutC family.</text>
</comment>
<dbReference type="InterPro" id="IPR006175">
    <property type="entry name" value="YjgF/YER057c/UK114"/>
</dbReference>
<proteinExistence type="inferred from homology"/>
<accession>A0A4Z1CSP3</accession>
<dbReference type="PANTHER" id="PTHR47328:SF1">
    <property type="entry name" value="RUTC FAMILY PROTEIN YOAB"/>
    <property type="match status" value="1"/>
</dbReference>
<reference evidence="2 3" key="1">
    <citation type="submission" date="2019-03" db="EMBL/GenBank/DDBJ databases">
        <authorList>
            <person name="Li J."/>
        </authorList>
    </citation>
    <scope>NUCLEOTIDE SEQUENCE [LARGE SCALE GENOMIC DNA]</scope>
    <source>
        <strain evidence="2 3">3058</strain>
    </source>
</reference>
<evidence type="ECO:0000313" key="2">
    <source>
        <dbReference type="EMBL" id="TGN68331.1"/>
    </source>
</evidence>
<dbReference type="AlphaFoldDB" id="A0A4Z1CSP3"/>
<sequence length="118" mass="12980">MIERLQQNQRMSVIVKWPLSGQMIALSGQVPDNHDAGVTDQTANVLAKIDRLLAEAGVTKQDMTSAQIWLSDITTFDEMNAAWDAWVSPGHAPARACVEERLAHPSLKVEIQVFAVKA</sequence>
<organism evidence="2 3">
    <name type="scientific">Paracoccus liaowanqingii</name>
    <dbReference type="NCBI Taxonomy" id="2560053"/>
    <lineage>
        <taxon>Bacteria</taxon>
        <taxon>Pseudomonadati</taxon>
        <taxon>Pseudomonadota</taxon>
        <taxon>Alphaproteobacteria</taxon>
        <taxon>Rhodobacterales</taxon>
        <taxon>Paracoccaceae</taxon>
        <taxon>Paracoccus</taxon>
    </lineage>
</organism>
<comment type="caution">
    <text evidence="2">The sequence shown here is derived from an EMBL/GenBank/DDBJ whole genome shotgun (WGS) entry which is preliminary data.</text>
</comment>
<keyword evidence="3" id="KW-1185">Reference proteome</keyword>
<dbReference type="InterPro" id="IPR035709">
    <property type="entry name" value="YoaB-like"/>
</dbReference>
<dbReference type="InterPro" id="IPR019897">
    <property type="entry name" value="RidA_CS"/>
</dbReference>
<dbReference type="PROSITE" id="PS01094">
    <property type="entry name" value="UPF0076"/>
    <property type="match status" value="1"/>
</dbReference>
<name>A0A4Z1CSP3_9RHOB</name>
<dbReference type="OrthoDB" id="9803101at2"/>
<dbReference type="InterPro" id="IPR035959">
    <property type="entry name" value="RutC-like_sf"/>
</dbReference>
<dbReference type="Gene3D" id="3.30.1330.40">
    <property type="entry name" value="RutC-like"/>
    <property type="match status" value="1"/>
</dbReference>